<reference evidence="1 2" key="1">
    <citation type="submission" date="2015-07" db="EMBL/GenBank/DDBJ databases">
        <title>Whole genome sequencing of Bosea vaviloviae isolated from cave pool.</title>
        <authorList>
            <person name="Tan N.E.H."/>
            <person name="Lee Y.P."/>
            <person name="Gan H.M."/>
            <person name="Barton H."/>
            <person name="Savka M.A."/>
        </authorList>
    </citation>
    <scope>NUCLEOTIDE SEQUENCE [LARGE SCALE GENOMIC DNA]</scope>
    <source>
        <strain evidence="1 2">SD260</strain>
    </source>
</reference>
<dbReference type="RefSeq" id="WP_054210607.1">
    <property type="nucleotide sequence ID" value="NZ_LGSZ01000050.1"/>
</dbReference>
<dbReference type="PATRIC" id="fig|1526658.3.peg.1378"/>
<comment type="caution">
    <text evidence="1">The sequence shown here is derived from an EMBL/GenBank/DDBJ whole genome shotgun (WGS) entry which is preliminary data.</text>
</comment>
<keyword evidence="2" id="KW-1185">Reference proteome</keyword>
<sequence>MSDTLTRRGQGQTVDEGLVLTMLETMRRSVIALASRGAIRRDDITLLVGGALSVTAHGRGRALHLKLDQIEEDGYRAAREFQATMPSPHEDDE</sequence>
<organism evidence="1 2">
    <name type="scientific">Bosea vaviloviae</name>
    <dbReference type="NCBI Taxonomy" id="1526658"/>
    <lineage>
        <taxon>Bacteria</taxon>
        <taxon>Pseudomonadati</taxon>
        <taxon>Pseudomonadota</taxon>
        <taxon>Alphaproteobacteria</taxon>
        <taxon>Hyphomicrobiales</taxon>
        <taxon>Boseaceae</taxon>
        <taxon>Bosea</taxon>
    </lineage>
</organism>
<name>A0A0N1FG15_9HYPH</name>
<gene>
    <name evidence="1" type="ORF">AE618_18800</name>
</gene>
<evidence type="ECO:0000313" key="2">
    <source>
        <dbReference type="Proteomes" id="UP000037822"/>
    </source>
</evidence>
<evidence type="ECO:0000313" key="1">
    <source>
        <dbReference type="EMBL" id="KPH79348.1"/>
    </source>
</evidence>
<dbReference type="EMBL" id="LGSZ01000050">
    <property type="protein sequence ID" value="KPH79348.1"/>
    <property type="molecule type" value="Genomic_DNA"/>
</dbReference>
<accession>A0A0N1FG15</accession>
<dbReference type="Proteomes" id="UP000037822">
    <property type="component" value="Unassembled WGS sequence"/>
</dbReference>
<proteinExistence type="predicted"/>
<protein>
    <submittedName>
        <fullName evidence="1">Uncharacterized protein</fullName>
    </submittedName>
</protein>
<dbReference type="AlphaFoldDB" id="A0A0N1FG15"/>